<feature type="domain" description="Potassium channel" evidence="10">
    <location>
        <begin position="281"/>
        <end position="358"/>
    </location>
</feature>
<evidence type="ECO:0000256" key="3">
    <source>
        <dbReference type="ARBA" id="ARBA00022692"/>
    </source>
</evidence>
<keyword evidence="3 8" id="KW-0812">Transmembrane</keyword>
<evidence type="ECO:0000256" key="9">
    <source>
        <dbReference type="SAM" id="Phobius"/>
    </source>
</evidence>
<dbReference type="GO" id="GO:0005886">
    <property type="term" value="C:plasma membrane"/>
    <property type="evidence" value="ECO:0000318"/>
    <property type="project" value="GO_Central"/>
</dbReference>
<dbReference type="InParanoid" id="T1G0W3"/>
<keyword evidence="7 8" id="KW-0407">Ion channel</keyword>
<dbReference type="OrthoDB" id="297496at2759"/>
<feature type="transmembrane region" description="Helical" evidence="9">
    <location>
        <begin position="122"/>
        <end position="144"/>
    </location>
</feature>
<evidence type="ECO:0000256" key="2">
    <source>
        <dbReference type="ARBA" id="ARBA00022448"/>
    </source>
</evidence>
<evidence type="ECO:0000313" key="12">
    <source>
        <dbReference type="EnsemblMetazoa" id="HelroP72133"/>
    </source>
</evidence>
<dbReference type="CTD" id="20214711"/>
<dbReference type="GO" id="GO:0022841">
    <property type="term" value="F:potassium ion leak channel activity"/>
    <property type="evidence" value="ECO:0000318"/>
    <property type="project" value="GO_Central"/>
</dbReference>
<dbReference type="Pfam" id="PF07885">
    <property type="entry name" value="Ion_trans_2"/>
    <property type="match status" value="2"/>
</dbReference>
<name>T1G0W3_HELRO</name>
<evidence type="ECO:0000256" key="5">
    <source>
        <dbReference type="ARBA" id="ARBA00023065"/>
    </source>
</evidence>
<evidence type="ECO:0000256" key="6">
    <source>
        <dbReference type="ARBA" id="ARBA00023136"/>
    </source>
</evidence>
<protein>
    <recommendedName>
        <fullName evidence="10">Potassium channel domain-containing protein</fullName>
    </recommendedName>
</protein>
<keyword evidence="2 8" id="KW-0813">Transport</keyword>
<evidence type="ECO:0000256" key="8">
    <source>
        <dbReference type="RuleBase" id="RU003857"/>
    </source>
</evidence>
<dbReference type="RefSeq" id="XP_009011129.1">
    <property type="nucleotide sequence ID" value="XM_009012881.1"/>
</dbReference>
<feature type="transmembrane region" description="Helical" evidence="9">
    <location>
        <begin position="151"/>
        <end position="169"/>
    </location>
</feature>
<reference evidence="11 13" key="2">
    <citation type="journal article" date="2013" name="Nature">
        <title>Insights into bilaterian evolution from three spiralian genomes.</title>
        <authorList>
            <person name="Simakov O."/>
            <person name="Marletaz F."/>
            <person name="Cho S.J."/>
            <person name="Edsinger-Gonzales E."/>
            <person name="Havlak P."/>
            <person name="Hellsten U."/>
            <person name="Kuo D.H."/>
            <person name="Larsson T."/>
            <person name="Lv J."/>
            <person name="Arendt D."/>
            <person name="Savage R."/>
            <person name="Osoegawa K."/>
            <person name="de Jong P."/>
            <person name="Grimwood J."/>
            <person name="Chapman J.A."/>
            <person name="Shapiro H."/>
            <person name="Aerts A."/>
            <person name="Otillar R.P."/>
            <person name="Terry A.Y."/>
            <person name="Boore J.L."/>
            <person name="Grigoriev I.V."/>
            <person name="Lindberg D.R."/>
            <person name="Seaver E.C."/>
            <person name="Weisblat D.A."/>
            <person name="Putnam N.H."/>
            <person name="Rokhsar D.S."/>
        </authorList>
    </citation>
    <scope>NUCLEOTIDE SEQUENCE</scope>
</reference>
<sequence length="367" mass="41687">MSSNEDSRSKTKRQCISCLKKFLAFFFSTVGSCCSLVCYTTFGGFLFVYLESENERHVRNDMRSNKDKVVETLWNLTKEMNILHERNWSRMAEMVLKNFTEEVYKNSKMKGWDGSDASTDDVLQWDFAGSLLYSITVVTTIGYGHITPKTAWGQLATIFYAILGIPLTLYTITNLGSIMAAAFRFIYGYIIYNKSNMFIPAKKRDNGKDRNLINRILSCLQRHNKHIDNKSSMKDSASSAPQTTMKNKLKSRTFFLKPIPSTSTSQDINKIRVPICVSLVLMLAYLALGSLIFRASEDWSTLVCLYFCFITLSTIGFGDYVPGVKLDEPGSKKFMIVCAVYLLFGLALIAMCFDLIQEEVCRLEISF</sequence>
<organism evidence="12 13">
    <name type="scientific">Helobdella robusta</name>
    <name type="common">Californian leech</name>
    <dbReference type="NCBI Taxonomy" id="6412"/>
    <lineage>
        <taxon>Eukaryota</taxon>
        <taxon>Metazoa</taxon>
        <taxon>Spiralia</taxon>
        <taxon>Lophotrochozoa</taxon>
        <taxon>Annelida</taxon>
        <taxon>Clitellata</taxon>
        <taxon>Hirudinea</taxon>
        <taxon>Rhynchobdellida</taxon>
        <taxon>Glossiphoniidae</taxon>
        <taxon>Helobdella</taxon>
    </lineage>
</organism>
<evidence type="ECO:0000259" key="10">
    <source>
        <dbReference type="Pfam" id="PF07885"/>
    </source>
</evidence>
<dbReference type="InterPro" id="IPR013099">
    <property type="entry name" value="K_chnl_dom"/>
</dbReference>
<dbReference type="HOGENOM" id="CLU_022504_5_2_1"/>
<comment type="similarity">
    <text evidence="8">Belongs to the two pore domain potassium channel (TC 1.A.1.8) family.</text>
</comment>
<dbReference type="Gene3D" id="1.10.287.70">
    <property type="match status" value="1"/>
</dbReference>
<feature type="transmembrane region" description="Helical" evidence="9">
    <location>
        <begin position="21"/>
        <end position="50"/>
    </location>
</feature>
<feature type="transmembrane region" description="Helical" evidence="9">
    <location>
        <begin position="273"/>
        <end position="293"/>
    </location>
</feature>
<evidence type="ECO:0000313" key="11">
    <source>
        <dbReference type="EMBL" id="ESO10860.1"/>
    </source>
</evidence>
<evidence type="ECO:0000256" key="7">
    <source>
        <dbReference type="ARBA" id="ARBA00023303"/>
    </source>
</evidence>
<keyword evidence="5 8" id="KW-0406">Ion transport</keyword>
<reference evidence="13" key="1">
    <citation type="submission" date="2012-12" db="EMBL/GenBank/DDBJ databases">
        <authorList>
            <person name="Hellsten U."/>
            <person name="Grimwood J."/>
            <person name="Chapman J.A."/>
            <person name="Shapiro H."/>
            <person name="Aerts A."/>
            <person name="Otillar R.P."/>
            <person name="Terry A.Y."/>
            <person name="Boore J.L."/>
            <person name="Simakov O."/>
            <person name="Marletaz F."/>
            <person name="Cho S.-J."/>
            <person name="Edsinger-Gonzales E."/>
            <person name="Havlak P."/>
            <person name="Kuo D.-H."/>
            <person name="Larsson T."/>
            <person name="Lv J."/>
            <person name="Arendt D."/>
            <person name="Savage R."/>
            <person name="Osoegawa K."/>
            <person name="de Jong P."/>
            <person name="Lindberg D.R."/>
            <person name="Seaver E.C."/>
            <person name="Weisblat D.A."/>
            <person name="Putnam N.H."/>
            <person name="Grigoriev I.V."/>
            <person name="Rokhsar D.S."/>
        </authorList>
    </citation>
    <scope>NUCLEOTIDE SEQUENCE</scope>
</reference>
<dbReference type="EMBL" id="AMQM01002765">
    <property type="status" value="NOT_ANNOTATED_CDS"/>
    <property type="molecule type" value="Genomic_DNA"/>
</dbReference>
<feature type="transmembrane region" description="Helical" evidence="9">
    <location>
        <begin position="299"/>
        <end position="322"/>
    </location>
</feature>
<dbReference type="PRINTS" id="PR01333">
    <property type="entry name" value="2POREKCHANEL"/>
</dbReference>
<comment type="subcellular location">
    <subcellularLocation>
        <location evidence="1">Membrane</location>
        <topology evidence="1">Multi-pass membrane protein</topology>
    </subcellularLocation>
</comment>
<dbReference type="Proteomes" id="UP000015101">
    <property type="component" value="Unassembled WGS sequence"/>
</dbReference>
<evidence type="ECO:0000256" key="4">
    <source>
        <dbReference type="ARBA" id="ARBA00022989"/>
    </source>
</evidence>
<dbReference type="PANTHER" id="PTHR11003">
    <property type="entry name" value="POTASSIUM CHANNEL, SUBFAMILY K"/>
    <property type="match status" value="1"/>
</dbReference>
<dbReference type="EnsemblMetazoa" id="HelroT72133">
    <property type="protein sequence ID" value="HelroP72133"/>
    <property type="gene ID" value="HelroG72133"/>
</dbReference>
<dbReference type="STRING" id="6412.T1G0W3"/>
<accession>T1G0W3</accession>
<dbReference type="GO" id="GO:0015271">
    <property type="term" value="F:outward rectifier potassium channel activity"/>
    <property type="evidence" value="ECO:0000318"/>
    <property type="project" value="GO_Central"/>
</dbReference>
<keyword evidence="6 9" id="KW-0472">Membrane</keyword>
<proteinExistence type="inferred from homology"/>
<dbReference type="AlphaFoldDB" id="T1G0W3"/>
<dbReference type="InterPro" id="IPR003280">
    <property type="entry name" value="2pore_dom_K_chnl"/>
</dbReference>
<feature type="transmembrane region" description="Helical" evidence="9">
    <location>
        <begin position="334"/>
        <end position="356"/>
    </location>
</feature>
<evidence type="ECO:0000313" key="13">
    <source>
        <dbReference type="Proteomes" id="UP000015101"/>
    </source>
</evidence>
<gene>
    <name evidence="12" type="primary">20214711</name>
    <name evidence="11" type="ORF">HELRODRAFT_72133</name>
</gene>
<dbReference type="GO" id="GO:0071805">
    <property type="term" value="P:potassium ion transmembrane transport"/>
    <property type="evidence" value="ECO:0000318"/>
    <property type="project" value="GO_Central"/>
</dbReference>
<dbReference type="KEGG" id="hro:HELRODRAFT_72133"/>
<evidence type="ECO:0000256" key="1">
    <source>
        <dbReference type="ARBA" id="ARBA00004141"/>
    </source>
</evidence>
<dbReference type="EMBL" id="KB095858">
    <property type="protein sequence ID" value="ESO10860.1"/>
    <property type="molecule type" value="Genomic_DNA"/>
</dbReference>
<dbReference type="GeneID" id="20214711"/>
<dbReference type="eggNOG" id="KOG1418">
    <property type="taxonomic scope" value="Eukaryota"/>
</dbReference>
<dbReference type="SUPFAM" id="SSF81324">
    <property type="entry name" value="Voltage-gated potassium channels"/>
    <property type="match status" value="2"/>
</dbReference>
<reference evidence="12" key="3">
    <citation type="submission" date="2015-06" db="UniProtKB">
        <authorList>
            <consortium name="EnsemblMetazoa"/>
        </authorList>
    </citation>
    <scope>IDENTIFICATION</scope>
</reference>
<keyword evidence="13" id="KW-1185">Reference proteome</keyword>
<keyword evidence="4 9" id="KW-1133">Transmembrane helix</keyword>
<feature type="domain" description="Potassium channel" evidence="10">
    <location>
        <begin position="122"/>
        <end position="179"/>
    </location>
</feature>
<dbReference type="PANTHER" id="PTHR11003:SF334">
    <property type="entry name" value="FI03418P"/>
    <property type="match status" value="1"/>
</dbReference>